<proteinExistence type="predicted"/>
<dbReference type="GO" id="GO:0016020">
    <property type="term" value="C:membrane"/>
    <property type="evidence" value="ECO:0007669"/>
    <property type="project" value="UniProtKB-SubCell"/>
</dbReference>
<dbReference type="EMBL" id="LAZR01001755">
    <property type="protein sequence ID" value="KKN39578.1"/>
    <property type="molecule type" value="Genomic_DNA"/>
</dbReference>
<dbReference type="InterPro" id="IPR009908">
    <property type="entry name" value="Methylamine_util_MauE"/>
</dbReference>
<gene>
    <name evidence="7" type="ORF">LCGC14_0741940</name>
</gene>
<evidence type="ECO:0000256" key="2">
    <source>
        <dbReference type="ARBA" id="ARBA00022692"/>
    </source>
</evidence>
<evidence type="ECO:0000313" key="7">
    <source>
        <dbReference type="EMBL" id="KKN39578.1"/>
    </source>
</evidence>
<accession>A0A0F9TDH7</accession>
<keyword evidence="2 5" id="KW-0812">Transmembrane</keyword>
<feature type="transmembrane region" description="Helical" evidence="5">
    <location>
        <begin position="7"/>
        <end position="25"/>
    </location>
</feature>
<feature type="transmembrane region" description="Helical" evidence="5">
    <location>
        <begin position="78"/>
        <end position="100"/>
    </location>
</feature>
<sequence>MKYLVHLSRILVGVLFIISGLIKLNDPVGFSFKLEEYFSQGVLDLPFLVPYALAISIAVVIFEVLLGVILLLGFRVKFTVWSLLIMIVGFTFLTFYSAYFNKVTDCGCFGDALKLTPWESFTKDVVLLILIIILFLGNRYIKPLFRANTIRVITLVCVVFCIVYCYYVLNHLPVVDFRPYKIGANIEEGMTVPENAPKPIYDYAWRFKVAGEDKIIVTQGDYPSIDGEFIDVETTEVQKGYEPPVHDFTIERNGEDLAGSLLQEPKLVMVIAYDLAKTNEDVYSEVKKVTDAAIKKGYKVIGMSASNVEQTAKLVNDHKLSFEFYFTDETTLKTIVRSNPGVLVLEKGTIQQKVHYNDLDALQFD</sequence>
<reference evidence="7" key="1">
    <citation type="journal article" date="2015" name="Nature">
        <title>Complex archaea that bridge the gap between prokaryotes and eukaryotes.</title>
        <authorList>
            <person name="Spang A."/>
            <person name="Saw J.H."/>
            <person name="Jorgensen S.L."/>
            <person name="Zaremba-Niedzwiedzka K."/>
            <person name="Martijn J."/>
            <person name="Lind A.E."/>
            <person name="van Eijk R."/>
            <person name="Schleper C."/>
            <person name="Guy L."/>
            <person name="Ettema T.J."/>
        </authorList>
    </citation>
    <scope>NUCLEOTIDE SEQUENCE</scope>
</reference>
<feature type="domain" description="Methylamine utilisation protein MauE" evidence="6">
    <location>
        <begin position="1"/>
        <end position="136"/>
    </location>
</feature>
<feature type="transmembrane region" description="Helical" evidence="5">
    <location>
        <begin position="149"/>
        <end position="169"/>
    </location>
</feature>
<keyword evidence="3 5" id="KW-1133">Transmembrane helix</keyword>
<keyword evidence="4 5" id="KW-0472">Membrane</keyword>
<evidence type="ECO:0000256" key="4">
    <source>
        <dbReference type="ARBA" id="ARBA00023136"/>
    </source>
</evidence>
<evidence type="ECO:0000256" key="3">
    <source>
        <dbReference type="ARBA" id="ARBA00022989"/>
    </source>
</evidence>
<dbReference type="Pfam" id="PF07291">
    <property type="entry name" value="MauE"/>
    <property type="match status" value="1"/>
</dbReference>
<protein>
    <recommendedName>
        <fullName evidence="6">Methylamine utilisation protein MauE domain-containing protein</fullName>
    </recommendedName>
</protein>
<evidence type="ECO:0000256" key="1">
    <source>
        <dbReference type="ARBA" id="ARBA00004141"/>
    </source>
</evidence>
<evidence type="ECO:0000256" key="5">
    <source>
        <dbReference type="SAM" id="Phobius"/>
    </source>
</evidence>
<dbReference type="NCBIfam" id="NF045576">
    <property type="entry name" value="BT_3928_fam"/>
    <property type="match status" value="1"/>
</dbReference>
<comment type="caution">
    <text evidence="7">The sequence shown here is derived from an EMBL/GenBank/DDBJ whole genome shotgun (WGS) entry which is preliminary data.</text>
</comment>
<dbReference type="AlphaFoldDB" id="A0A0F9TDH7"/>
<evidence type="ECO:0000259" key="6">
    <source>
        <dbReference type="Pfam" id="PF07291"/>
    </source>
</evidence>
<feature type="transmembrane region" description="Helical" evidence="5">
    <location>
        <begin position="45"/>
        <end position="71"/>
    </location>
</feature>
<organism evidence="7">
    <name type="scientific">marine sediment metagenome</name>
    <dbReference type="NCBI Taxonomy" id="412755"/>
    <lineage>
        <taxon>unclassified sequences</taxon>
        <taxon>metagenomes</taxon>
        <taxon>ecological metagenomes</taxon>
    </lineage>
</organism>
<feature type="transmembrane region" description="Helical" evidence="5">
    <location>
        <begin position="120"/>
        <end position="137"/>
    </location>
</feature>
<dbReference type="GO" id="GO:0030416">
    <property type="term" value="P:methylamine metabolic process"/>
    <property type="evidence" value="ECO:0007669"/>
    <property type="project" value="InterPro"/>
</dbReference>
<name>A0A0F9TDH7_9ZZZZ</name>
<comment type="subcellular location">
    <subcellularLocation>
        <location evidence="1">Membrane</location>
        <topology evidence="1">Multi-pass membrane protein</topology>
    </subcellularLocation>
</comment>